<dbReference type="SMART" id="SM00862">
    <property type="entry name" value="Trans_reg_C"/>
    <property type="match status" value="1"/>
</dbReference>
<dbReference type="InterPro" id="IPR016032">
    <property type="entry name" value="Sig_transdc_resp-reg_C-effctor"/>
</dbReference>
<dbReference type="SMART" id="SM00028">
    <property type="entry name" value="TPR"/>
    <property type="match status" value="4"/>
</dbReference>
<evidence type="ECO:0000256" key="3">
    <source>
        <dbReference type="ARBA" id="ARBA00023125"/>
    </source>
</evidence>
<dbReference type="Pfam" id="PF03704">
    <property type="entry name" value="BTAD"/>
    <property type="match status" value="1"/>
</dbReference>
<comment type="similarity">
    <text evidence="1">Belongs to the AfsR/DnrI/RedD regulatory family.</text>
</comment>
<dbReference type="PROSITE" id="PS51755">
    <property type="entry name" value="OMPR_PHOB"/>
    <property type="match status" value="1"/>
</dbReference>
<dbReference type="InterPro" id="IPR001867">
    <property type="entry name" value="OmpR/PhoB-type_DNA-bd"/>
</dbReference>
<evidence type="ECO:0000256" key="1">
    <source>
        <dbReference type="ARBA" id="ARBA00005820"/>
    </source>
</evidence>
<evidence type="ECO:0000259" key="6">
    <source>
        <dbReference type="PROSITE" id="PS51755"/>
    </source>
</evidence>
<keyword evidence="2" id="KW-0805">Transcription regulation</keyword>
<dbReference type="InterPro" id="IPR027417">
    <property type="entry name" value="P-loop_NTPase"/>
</dbReference>
<dbReference type="SUPFAM" id="SSF52540">
    <property type="entry name" value="P-loop containing nucleoside triphosphate hydrolases"/>
    <property type="match status" value="1"/>
</dbReference>
<dbReference type="Gene3D" id="1.10.10.10">
    <property type="entry name" value="Winged helix-like DNA-binding domain superfamily/Winged helix DNA-binding domain"/>
    <property type="match status" value="1"/>
</dbReference>
<keyword evidence="4" id="KW-0804">Transcription</keyword>
<sequence length="914" mass="98529">MDGGVGTLPRVTGTSLVVLGPVRAHRDGREIELGSPQQRAFLALLLAHAGEPVSIGALSEALWGGNRPATAAGILHRYAGALRRVLEPERPARAASGWIERTPGGYRFCGPATALDLLVFRRLAVTGGSVEALLGALRVWRGAVAADVLPGVRNHPVFLALERERIAVLKAAVDAALSTGKAKLVLPEIARAAAGAGLDEGLHARLITVLAVAGQRAAALTAYREIRDRLVRELGVEPGPELRRAHREVLVEETRVRKVPARLPADLATFNGRVAEMRELAAARDAVIVIGGMGGTGKTTLAVHWAHRIAADFPDGCLYANLRGFDATAAPVGPVDVLRGFLDELGVPAAQLPQSLAGLSAMYRSVIAGRRVLVLLDNARDDEQVRPLLPGERSSSVIVTSRNSLAGLVAEGARPIRLDGFSDAQARDYLSGRLGAHRVDAEPAAVGELIAACRGLPLALAIVAAQALVNPAFRLADMAVELRAAEGLDGFGDVRNVFSWSYRTLSPAAATLFRRLGLAPGPDIALSAVAVLAPEQRPREMLAELVGAHLITEHRPGRWVLHDLLRSYAGELAEDQEDRAEVLRTLFDHYVRWGAKATELERPDRRAVAVGRPVQGAPLPPFRTRDAALAWFNSEREVLLAALDDAARHRLDLQVCELSWVLTNPQDRWADWYGCLHSKQLQLAAAQRLGDPWWTAAAHYGIGRNYFKLGRHAEAQPHHRAAADILRTLNDPYALANAVMGLGVAAAELGDPLDAAIGHYREAIELFGVAGSVEGEALGHTNLADVLDQRQADPQTAIDHYRAARELHRGAGNRHGEAIVQFNLGELHLRHDRPAEAVDCYRSAASLFGELRQTYRQIESLIELGRSGARDAWVSARELLPGLDTAAAQSLRNRLDQAERDVQRLVSERVIPSP</sequence>
<reference evidence="7 8" key="1">
    <citation type="submission" date="2021-01" db="EMBL/GenBank/DDBJ databases">
        <title>Whole genome shotgun sequence of Actinoplanes humidus NBRC 14915.</title>
        <authorList>
            <person name="Komaki H."/>
            <person name="Tamura T."/>
        </authorList>
    </citation>
    <scope>NUCLEOTIDE SEQUENCE [LARGE SCALE GENOMIC DNA]</scope>
    <source>
        <strain evidence="7 8">NBRC 14915</strain>
    </source>
</reference>
<organism evidence="7 8">
    <name type="scientific">Winogradskya humida</name>
    <dbReference type="NCBI Taxonomy" id="113566"/>
    <lineage>
        <taxon>Bacteria</taxon>
        <taxon>Bacillati</taxon>
        <taxon>Actinomycetota</taxon>
        <taxon>Actinomycetes</taxon>
        <taxon>Micromonosporales</taxon>
        <taxon>Micromonosporaceae</taxon>
        <taxon>Winogradskya</taxon>
    </lineage>
</organism>
<dbReference type="EMBL" id="BOMN01000040">
    <property type="protein sequence ID" value="GIE20305.1"/>
    <property type="molecule type" value="Genomic_DNA"/>
</dbReference>
<keyword evidence="8" id="KW-1185">Reference proteome</keyword>
<comment type="caution">
    <text evidence="7">The sequence shown here is derived from an EMBL/GenBank/DDBJ whole genome shotgun (WGS) entry which is preliminary data.</text>
</comment>
<dbReference type="CDD" id="cd15831">
    <property type="entry name" value="BTAD"/>
    <property type="match status" value="1"/>
</dbReference>
<dbReference type="SMART" id="SM01043">
    <property type="entry name" value="BTAD"/>
    <property type="match status" value="1"/>
</dbReference>
<feature type="domain" description="OmpR/PhoB-type" evidence="6">
    <location>
        <begin position="6"/>
        <end position="110"/>
    </location>
</feature>
<keyword evidence="3 5" id="KW-0238">DNA-binding</keyword>
<dbReference type="InterPro" id="IPR019734">
    <property type="entry name" value="TPR_rpt"/>
</dbReference>
<gene>
    <name evidence="7" type="ORF">Ahu01nite_034070</name>
</gene>
<dbReference type="InterPro" id="IPR005158">
    <property type="entry name" value="BTAD"/>
</dbReference>
<dbReference type="SUPFAM" id="SSF48452">
    <property type="entry name" value="TPR-like"/>
    <property type="match status" value="2"/>
</dbReference>
<evidence type="ECO:0000313" key="7">
    <source>
        <dbReference type="EMBL" id="GIE20305.1"/>
    </source>
</evidence>
<evidence type="ECO:0000256" key="4">
    <source>
        <dbReference type="ARBA" id="ARBA00023163"/>
    </source>
</evidence>
<dbReference type="InterPro" id="IPR036388">
    <property type="entry name" value="WH-like_DNA-bd_sf"/>
</dbReference>
<dbReference type="Gene3D" id="1.25.40.10">
    <property type="entry name" value="Tetratricopeptide repeat domain"/>
    <property type="match status" value="2"/>
</dbReference>
<dbReference type="PANTHER" id="PTHR35807:SF1">
    <property type="entry name" value="TRANSCRIPTIONAL REGULATOR REDD"/>
    <property type="match status" value="1"/>
</dbReference>
<name>A0ABQ3ZNZ9_9ACTN</name>
<accession>A0ABQ3ZNZ9</accession>
<feature type="DNA-binding region" description="OmpR/PhoB-type" evidence="5">
    <location>
        <begin position="6"/>
        <end position="110"/>
    </location>
</feature>
<evidence type="ECO:0000256" key="5">
    <source>
        <dbReference type="PROSITE-ProRule" id="PRU01091"/>
    </source>
</evidence>
<dbReference type="InterPro" id="IPR051677">
    <property type="entry name" value="AfsR-DnrI-RedD_regulator"/>
</dbReference>
<dbReference type="PRINTS" id="PR00364">
    <property type="entry name" value="DISEASERSIST"/>
</dbReference>
<protein>
    <submittedName>
        <fullName evidence="7">SARP family transcriptional regulator</fullName>
    </submittedName>
</protein>
<evidence type="ECO:0000313" key="8">
    <source>
        <dbReference type="Proteomes" id="UP000603200"/>
    </source>
</evidence>
<evidence type="ECO:0000256" key="2">
    <source>
        <dbReference type="ARBA" id="ARBA00023015"/>
    </source>
</evidence>
<dbReference type="Pfam" id="PF13424">
    <property type="entry name" value="TPR_12"/>
    <property type="match status" value="2"/>
</dbReference>
<dbReference type="InterPro" id="IPR011990">
    <property type="entry name" value="TPR-like_helical_dom_sf"/>
</dbReference>
<dbReference type="Proteomes" id="UP000603200">
    <property type="component" value="Unassembled WGS sequence"/>
</dbReference>
<dbReference type="PANTHER" id="PTHR35807">
    <property type="entry name" value="TRANSCRIPTIONAL REGULATOR REDD-RELATED"/>
    <property type="match status" value="1"/>
</dbReference>
<dbReference type="SUPFAM" id="SSF46894">
    <property type="entry name" value="C-terminal effector domain of the bipartite response regulators"/>
    <property type="match status" value="1"/>
</dbReference>
<proteinExistence type="inferred from homology"/>